<gene>
    <name evidence="2" type="primary">LOC111023104</name>
</gene>
<dbReference type="AlphaFoldDB" id="A0A6J1DPU2"/>
<evidence type="ECO:0000313" key="2">
    <source>
        <dbReference type="RefSeq" id="XP_022156148.1"/>
    </source>
</evidence>
<dbReference type="GeneID" id="111023104"/>
<keyword evidence="1" id="KW-1185">Reference proteome</keyword>
<sequence>MFTLKPREVAPLKYSVFPLITISDFAHIHCSPTLLSLTVSHNPSSPSPRFVAVLQIQDPFIAVNSSNFNLPHRTSTISTKSLFTALYDVAAASGSGDGDLYLTFVLPELDSDPRLVFTTGGGDIRSLSPLMVLPPQIGQINYEMFVAIHTMEFRKIVRKFSAYNTIWVFVSTSQVKFHATTRGIPQEIALSTERRECVVGGIQEEMVYPIKLNPVNFFLHSSSMTSFVWLFRSTDLCPIIQFLKGEWANILTYYPRTGLC</sequence>
<proteinExistence type="predicted"/>
<accession>A0A6J1DPU2</accession>
<dbReference type="Gene3D" id="3.70.10.10">
    <property type="match status" value="1"/>
</dbReference>
<reference evidence="2" key="1">
    <citation type="submission" date="2025-08" db="UniProtKB">
        <authorList>
            <consortium name="RefSeq"/>
        </authorList>
    </citation>
    <scope>IDENTIFICATION</scope>
    <source>
        <strain evidence="2">OHB3-1</strain>
    </source>
</reference>
<name>A0A6J1DPU2_MOMCH</name>
<dbReference type="Proteomes" id="UP000504603">
    <property type="component" value="Unplaced"/>
</dbReference>
<protein>
    <submittedName>
        <fullName evidence="2">Uncharacterized protein LOC111023104</fullName>
    </submittedName>
</protein>
<evidence type="ECO:0000313" key="1">
    <source>
        <dbReference type="Proteomes" id="UP000504603"/>
    </source>
</evidence>
<dbReference type="InterPro" id="IPR046938">
    <property type="entry name" value="DNA_clamp_sf"/>
</dbReference>
<dbReference type="OrthoDB" id="1582958at2759"/>
<dbReference type="KEGG" id="mcha:111023104"/>
<organism evidence="1 2">
    <name type="scientific">Momordica charantia</name>
    <name type="common">Bitter gourd</name>
    <name type="synonym">Balsam pear</name>
    <dbReference type="NCBI Taxonomy" id="3673"/>
    <lineage>
        <taxon>Eukaryota</taxon>
        <taxon>Viridiplantae</taxon>
        <taxon>Streptophyta</taxon>
        <taxon>Embryophyta</taxon>
        <taxon>Tracheophyta</taxon>
        <taxon>Spermatophyta</taxon>
        <taxon>Magnoliopsida</taxon>
        <taxon>eudicotyledons</taxon>
        <taxon>Gunneridae</taxon>
        <taxon>Pentapetalae</taxon>
        <taxon>rosids</taxon>
        <taxon>fabids</taxon>
        <taxon>Cucurbitales</taxon>
        <taxon>Cucurbitaceae</taxon>
        <taxon>Momordiceae</taxon>
        <taxon>Momordica</taxon>
    </lineage>
</organism>
<dbReference type="RefSeq" id="XP_022156148.1">
    <property type="nucleotide sequence ID" value="XM_022300456.1"/>
</dbReference>
<dbReference type="SUPFAM" id="SSF55979">
    <property type="entry name" value="DNA clamp"/>
    <property type="match status" value="1"/>
</dbReference>